<name>A0A0A9FE89_ARUDO</name>
<organism evidence="1">
    <name type="scientific">Arundo donax</name>
    <name type="common">Giant reed</name>
    <name type="synonym">Donax arundinaceus</name>
    <dbReference type="NCBI Taxonomy" id="35708"/>
    <lineage>
        <taxon>Eukaryota</taxon>
        <taxon>Viridiplantae</taxon>
        <taxon>Streptophyta</taxon>
        <taxon>Embryophyta</taxon>
        <taxon>Tracheophyta</taxon>
        <taxon>Spermatophyta</taxon>
        <taxon>Magnoliopsida</taxon>
        <taxon>Liliopsida</taxon>
        <taxon>Poales</taxon>
        <taxon>Poaceae</taxon>
        <taxon>PACMAD clade</taxon>
        <taxon>Arundinoideae</taxon>
        <taxon>Arundineae</taxon>
        <taxon>Arundo</taxon>
    </lineage>
</organism>
<protein>
    <submittedName>
        <fullName evidence="1">Uncharacterized protein</fullName>
    </submittedName>
</protein>
<accession>A0A0A9FE89</accession>
<dbReference type="AlphaFoldDB" id="A0A0A9FE89"/>
<dbReference type="EMBL" id="GBRH01186531">
    <property type="protein sequence ID" value="JAE11365.1"/>
    <property type="molecule type" value="Transcribed_RNA"/>
</dbReference>
<proteinExistence type="predicted"/>
<evidence type="ECO:0000313" key="1">
    <source>
        <dbReference type="EMBL" id="JAE11365.1"/>
    </source>
</evidence>
<reference evidence="1" key="2">
    <citation type="journal article" date="2015" name="Data Brief">
        <title>Shoot transcriptome of the giant reed, Arundo donax.</title>
        <authorList>
            <person name="Barrero R.A."/>
            <person name="Guerrero F.D."/>
            <person name="Moolhuijzen P."/>
            <person name="Goolsby J.A."/>
            <person name="Tidwell J."/>
            <person name="Bellgard S.E."/>
            <person name="Bellgard M.I."/>
        </authorList>
    </citation>
    <scope>NUCLEOTIDE SEQUENCE</scope>
    <source>
        <tissue evidence="1">Shoot tissue taken approximately 20 cm above the soil surface</tissue>
    </source>
</reference>
<reference evidence="1" key="1">
    <citation type="submission" date="2014-09" db="EMBL/GenBank/DDBJ databases">
        <authorList>
            <person name="Magalhaes I.L.F."/>
            <person name="Oliveira U."/>
            <person name="Santos F.R."/>
            <person name="Vidigal T.H.D.A."/>
            <person name="Brescovit A.D."/>
            <person name="Santos A.J."/>
        </authorList>
    </citation>
    <scope>NUCLEOTIDE SEQUENCE</scope>
    <source>
        <tissue evidence="1">Shoot tissue taken approximately 20 cm above the soil surface</tissue>
    </source>
</reference>
<sequence length="71" mass="7793">MRAWLLTTTSQCISLQKSLDWTGLYGADMQAKILEGVKIMVQVAYTAVKPQPATPLLLKGPDDDPDEEAET</sequence>